<dbReference type="Proteomes" id="UP000425960">
    <property type="component" value="Chromosome"/>
</dbReference>
<dbReference type="AlphaFoldDB" id="A0A5K7ZK30"/>
<dbReference type="KEGG" id="dov:DSCO28_09030"/>
<evidence type="ECO:0000313" key="3">
    <source>
        <dbReference type="Proteomes" id="UP000425960"/>
    </source>
</evidence>
<name>A0A5K7ZK30_9BACT</name>
<gene>
    <name evidence="2" type="ORF">DSCO28_09030</name>
</gene>
<dbReference type="EMBL" id="AP021876">
    <property type="protein sequence ID" value="BBO80337.1"/>
    <property type="molecule type" value="Genomic_DNA"/>
</dbReference>
<sequence length="73" mass="8060">MQMPSDSTAMNAKCFLRDPKNKEEKFAVAHWLLPVNGHAIGQRNGDIAKPCNPTPVCQKSSAGPEKNRCHNRS</sequence>
<accession>A0A5K7ZK30</accession>
<feature type="region of interest" description="Disordered" evidence="1">
    <location>
        <begin position="45"/>
        <end position="73"/>
    </location>
</feature>
<evidence type="ECO:0000256" key="1">
    <source>
        <dbReference type="SAM" id="MobiDB-lite"/>
    </source>
</evidence>
<evidence type="ECO:0000313" key="2">
    <source>
        <dbReference type="EMBL" id="BBO80337.1"/>
    </source>
</evidence>
<reference evidence="2 3" key="1">
    <citation type="submission" date="2019-11" db="EMBL/GenBank/DDBJ databases">
        <title>Comparative genomics of hydrocarbon-degrading Desulfosarcina strains.</title>
        <authorList>
            <person name="Watanabe M."/>
            <person name="Kojima H."/>
            <person name="Fukui M."/>
        </authorList>
    </citation>
    <scope>NUCLEOTIDE SEQUENCE [LARGE SCALE GENOMIC DNA]</scope>
    <source>
        <strain evidence="2 3">28bB2T</strain>
    </source>
</reference>
<protein>
    <submittedName>
        <fullName evidence="2">Uncharacterized protein</fullName>
    </submittedName>
</protein>
<proteinExistence type="predicted"/>
<organism evidence="2 3">
    <name type="scientific">Desulfosarcina ovata subsp. sediminis</name>
    <dbReference type="NCBI Taxonomy" id="885957"/>
    <lineage>
        <taxon>Bacteria</taxon>
        <taxon>Pseudomonadati</taxon>
        <taxon>Thermodesulfobacteriota</taxon>
        <taxon>Desulfobacteria</taxon>
        <taxon>Desulfobacterales</taxon>
        <taxon>Desulfosarcinaceae</taxon>
        <taxon>Desulfosarcina</taxon>
    </lineage>
</organism>